<dbReference type="InterPro" id="IPR046977">
    <property type="entry name" value="RsmC/RlmG"/>
</dbReference>
<feature type="region of interest" description="Disordered" evidence="3">
    <location>
        <begin position="1"/>
        <end position="20"/>
    </location>
</feature>
<keyword evidence="6" id="KW-1185">Reference proteome</keyword>
<evidence type="ECO:0000313" key="6">
    <source>
        <dbReference type="Proteomes" id="UP000535890"/>
    </source>
</evidence>
<evidence type="ECO:0000256" key="2">
    <source>
        <dbReference type="ARBA" id="ARBA00022679"/>
    </source>
</evidence>
<keyword evidence="1 5" id="KW-0489">Methyltransferase</keyword>
<organism evidence="5 6">
    <name type="scientific">Actinomycetospora corticicola</name>
    <dbReference type="NCBI Taxonomy" id="663602"/>
    <lineage>
        <taxon>Bacteria</taxon>
        <taxon>Bacillati</taxon>
        <taxon>Actinomycetota</taxon>
        <taxon>Actinomycetes</taxon>
        <taxon>Pseudonocardiales</taxon>
        <taxon>Pseudonocardiaceae</taxon>
        <taxon>Actinomycetospora</taxon>
    </lineage>
</organism>
<evidence type="ECO:0000313" key="5">
    <source>
        <dbReference type="EMBL" id="NYD39549.1"/>
    </source>
</evidence>
<dbReference type="Gene3D" id="3.40.50.150">
    <property type="entry name" value="Vaccinia Virus protein VP39"/>
    <property type="match status" value="1"/>
</dbReference>
<dbReference type="EMBL" id="JACCBN010000001">
    <property type="protein sequence ID" value="NYD39549.1"/>
    <property type="molecule type" value="Genomic_DNA"/>
</dbReference>
<dbReference type="PANTHER" id="PTHR47816:SF4">
    <property type="entry name" value="RIBOSOMAL RNA SMALL SUBUNIT METHYLTRANSFERASE C"/>
    <property type="match status" value="1"/>
</dbReference>
<dbReference type="PANTHER" id="PTHR47816">
    <property type="entry name" value="RIBOSOMAL RNA SMALL SUBUNIT METHYLTRANSFERASE C"/>
    <property type="match status" value="1"/>
</dbReference>
<dbReference type="AlphaFoldDB" id="A0A7Y9J9M2"/>
<gene>
    <name evidence="5" type="ORF">BJ983_005651</name>
</gene>
<proteinExistence type="predicted"/>
<reference evidence="5 6" key="1">
    <citation type="submission" date="2020-07" db="EMBL/GenBank/DDBJ databases">
        <title>Sequencing the genomes of 1000 actinobacteria strains.</title>
        <authorList>
            <person name="Klenk H.-P."/>
        </authorList>
    </citation>
    <scope>NUCLEOTIDE SEQUENCE [LARGE SCALE GENOMIC DNA]</scope>
    <source>
        <strain evidence="5 6">DSM 45772</strain>
    </source>
</reference>
<evidence type="ECO:0000256" key="1">
    <source>
        <dbReference type="ARBA" id="ARBA00022603"/>
    </source>
</evidence>
<accession>A0A7Y9J9M2</accession>
<keyword evidence="2" id="KW-0808">Transferase</keyword>
<dbReference type="Pfam" id="PF05175">
    <property type="entry name" value="MTS"/>
    <property type="match status" value="1"/>
</dbReference>
<feature type="domain" description="Methyltransferase small" evidence="4">
    <location>
        <begin position="28"/>
        <end position="191"/>
    </location>
</feature>
<comment type="caution">
    <text evidence="5">The sequence shown here is derived from an EMBL/GenBank/DDBJ whole genome shotgun (WGS) entry which is preliminary data.</text>
</comment>
<dbReference type="InterPro" id="IPR029063">
    <property type="entry name" value="SAM-dependent_MTases_sf"/>
</dbReference>
<evidence type="ECO:0000256" key="3">
    <source>
        <dbReference type="SAM" id="MobiDB-lite"/>
    </source>
</evidence>
<dbReference type="RefSeq" id="WP_179796852.1">
    <property type="nucleotide sequence ID" value="NZ_BAABHP010000023.1"/>
</dbReference>
<dbReference type="SUPFAM" id="SSF53335">
    <property type="entry name" value="S-adenosyl-L-methionine-dependent methyltransferases"/>
    <property type="match status" value="1"/>
</dbReference>
<dbReference type="Proteomes" id="UP000535890">
    <property type="component" value="Unassembled WGS sequence"/>
</dbReference>
<name>A0A7Y9J9M2_9PSEU</name>
<sequence>MNQQYFAEEPSTPSSPEPARLDVRGLSLRVTTDAGVFARGRLDKGTRVLLEHAPEPERGGDLLDLGCGWGPIALWLATIRRRSTVWAVDVNTRALALVEENARAAGLGNVRACRPDEVPDDVRFTGMWSNPPIRGGKAALHDLLLQWLPRVDGPSHLVVAKHLGSDSLARWLGDQGYRVSRLSSNAGFRVLEVVLDAGGGTER</sequence>
<protein>
    <submittedName>
        <fullName evidence="5">16S rRNA G1207 methylase RsmC</fullName>
    </submittedName>
</protein>
<evidence type="ECO:0000259" key="4">
    <source>
        <dbReference type="Pfam" id="PF05175"/>
    </source>
</evidence>
<dbReference type="InterPro" id="IPR007848">
    <property type="entry name" value="Small_mtfrase_dom"/>
</dbReference>
<dbReference type="GO" id="GO:0032259">
    <property type="term" value="P:methylation"/>
    <property type="evidence" value="ECO:0007669"/>
    <property type="project" value="UniProtKB-KW"/>
</dbReference>
<feature type="compositionally biased region" description="Low complexity" evidence="3">
    <location>
        <begin position="8"/>
        <end position="18"/>
    </location>
</feature>
<dbReference type="GO" id="GO:0008757">
    <property type="term" value="F:S-adenosylmethionine-dependent methyltransferase activity"/>
    <property type="evidence" value="ECO:0007669"/>
    <property type="project" value="InterPro"/>
</dbReference>
<dbReference type="CDD" id="cd02440">
    <property type="entry name" value="AdoMet_MTases"/>
    <property type="match status" value="1"/>
</dbReference>